<feature type="compositionally biased region" description="Basic and acidic residues" evidence="1">
    <location>
        <begin position="116"/>
        <end position="128"/>
    </location>
</feature>
<feature type="compositionally biased region" description="Low complexity" evidence="1">
    <location>
        <begin position="177"/>
        <end position="193"/>
    </location>
</feature>
<feature type="compositionally biased region" description="Polar residues" evidence="1">
    <location>
        <begin position="284"/>
        <end position="294"/>
    </location>
</feature>
<evidence type="ECO:0000256" key="1">
    <source>
        <dbReference type="SAM" id="MobiDB-lite"/>
    </source>
</evidence>
<name>A0A7I8BV16_9BURK</name>
<evidence type="ECO:0000313" key="2">
    <source>
        <dbReference type="EMBL" id="BCF92345.1"/>
    </source>
</evidence>
<accession>A0A7I8BV16</accession>
<keyword evidence="3" id="KW-1185">Reference proteome</keyword>
<feature type="region of interest" description="Disordered" evidence="1">
    <location>
        <begin position="116"/>
        <end position="194"/>
    </location>
</feature>
<gene>
    <name evidence="2" type="ORF">PPGU16_54120</name>
</gene>
<dbReference type="RefSeq" id="WP_180723508.1">
    <property type="nucleotide sequence ID" value="NZ_AP023175.1"/>
</dbReference>
<feature type="region of interest" description="Disordered" evidence="1">
    <location>
        <begin position="37"/>
        <end position="61"/>
    </location>
</feature>
<evidence type="ECO:0000313" key="3">
    <source>
        <dbReference type="Proteomes" id="UP000510888"/>
    </source>
</evidence>
<evidence type="ECO:0008006" key="4">
    <source>
        <dbReference type="Google" id="ProtNLM"/>
    </source>
</evidence>
<feature type="region of interest" description="Disordered" evidence="1">
    <location>
        <begin position="211"/>
        <end position="294"/>
    </location>
</feature>
<protein>
    <recommendedName>
        <fullName evidence="4">DUF4148 domain-containing protein</fullName>
    </recommendedName>
</protein>
<reference evidence="2 3" key="1">
    <citation type="journal article" date="2020" name="Genes (Basel)">
        <title>Genomic Comparison of Insect Gut Symbionts from Divergent Burkholderia Subclades.</title>
        <authorList>
            <person name="Takeshita K."/>
            <person name="Kikuchi Y."/>
        </authorList>
    </citation>
    <scope>NUCLEOTIDE SEQUENCE [LARGE SCALE GENOMIC DNA]</scope>
    <source>
        <strain evidence="2 3">PGU16</strain>
    </source>
</reference>
<dbReference type="KEGG" id="plad:PPGU16_54120"/>
<organism evidence="2 3">
    <name type="scientific">Paraburkholderia largidicola</name>
    <dbReference type="NCBI Taxonomy" id="3014751"/>
    <lineage>
        <taxon>Bacteria</taxon>
        <taxon>Pseudomonadati</taxon>
        <taxon>Pseudomonadota</taxon>
        <taxon>Betaproteobacteria</taxon>
        <taxon>Burkholderiales</taxon>
        <taxon>Burkholderiaceae</taxon>
        <taxon>Paraburkholderia</taxon>
    </lineage>
</organism>
<dbReference type="Proteomes" id="UP000510888">
    <property type="component" value="Chromosome 2"/>
</dbReference>
<dbReference type="EMBL" id="AP023175">
    <property type="protein sequence ID" value="BCF92345.1"/>
    <property type="molecule type" value="Genomic_DNA"/>
</dbReference>
<proteinExistence type="predicted"/>
<sequence length="294" mass="30689">MLSESNRMFVAGGLLIGALALATLGLRFGNRESAAKDADGRVDSALSSAARPVTPDAPIEDPRNAGIARVLQAVHDSLQRGDLASAHVLLDAVLTMRSDEPQALLLKKELDAREAQARELRAATRDEPSAAQPPARTHTSVKTTRARPATSRHVTDTSARDQPAIDATPRNDIRSGSATDNATASDHAADTASLQTHAQPETVIASTVHTAAAAAEPVEQPPAPAAGPSTAQIHEPPAPPPAAAPSDGPKTRAQVRDELSRARTNGTMSRFGNPDPYGPGGSPRDNTQPAIRTW</sequence>
<dbReference type="AlphaFoldDB" id="A0A7I8BV16"/>